<gene>
    <name evidence="2" type="ORF">EIP75_03165</name>
</gene>
<evidence type="ECO:0000313" key="2">
    <source>
        <dbReference type="EMBL" id="RRS05874.1"/>
    </source>
</evidence>
<feature type="transmembrane region" description="Helical" evidence="1">
    <location>
        <begin position="6"/>
        <end position="25"/>
    </location>
</feature>
<evidence type="ECO:0000256" key="1">
    <source>
        <dbReference type="SAM" id="Phobius"/>
    </source>
</evidence>
<name>A0A426VG43_9BURK</name>
<keyword evidence="1" id="KW-0472">Membrane</keyword>
<dbReference type="EMBL" id="RSED01000002">
    <property type="protein sequence ID" value="RRS05874.1"/>
    <property type="molecule type" value="Genomic_DNA"/>
</dbReference>
<keyword evidence="3" id="KW-1185">Reference proteome</keyword>
<dbReference type="Pfam" id="PF10993">
    <property type="entry name" value="DUF2818"/>
    <property type="match status" value="1"/>
</dbReference>
<comment type="caution">
    <text evidence="2">The sequence shown here is derived from an EMBL/GenBank/DDBJ whole genome shotgun (WGS) entry which is preliminary data.</text>
</comment>
<dbReference type="RefSeq" id="WP_125241781.1">
    <property type="nucleotide sequence ID" value="NZ_RSED01000002.1"/>
</dbReference>
<sequence>MNGLVPAWAVFSVMAAALVAANLPFLNQRLFLVGPVRRPKPTGWHVLELLVYAVLVALLGRWLESHVGQPAPQRWEFYAIWGCVFLTLAFPGFVWRYLRRGGR</sequence>
<organism evidence="2 3">
    <name type="scientific">Aquabacterium soli</name>
    <dbReference type="NCBI Taxonomy" id="2493092"/>
    <lineage>
        <taxon>Bacteria</taxon>
        <taxon>Pseudomonadati</taxon>
        <taxon>Pseudomonadota</taxon>
        <taxon>Betaproteobacteria</taxon>
        <taxon>Burkholderiales</taxon>
        <taxon>Aquabacterium</taxon>
    </lineage>
</organism>
<dbReference type="Proteomes" id="UP000269265">
    <property type="component" value="Unassembled WGS sequence"/>
</dbReference>
<reference evidence="2 3" key="1">
    <citation type="submission" date="2018-12" db="EMBL/GenBank/DDBJ databases">
        <title>The whole draft genome of Aquabacterium sp. SJQ9.</title>
        <authorList>
            <person name="Sun L."/>
            <person name="Gao X."/>
            <person name="Chen W."/>
            <person name="Huang K."/>
        </authorList>
    </citation>
    <scope>NUCLEOTIDE SEQUENCE [LARGE SCALE GENOMIC DNA]</scope>
    <source>
        <strain evidence="2 3">SJQ9</strain>
    </source>
</reference>
<dbReference type="AlphaFoldDB" id="A0A426VG43"/>
<keyword evidence="1" id="KW-0812">Transmembrane</keyword>
<dbReference type="OrthoDB" id="5785537at2"/>
<proteinExistence type="predicted"/>
<protein>
    <submittedName>
        <fullName evidence="2">DUF2818 family protein</fullName>
    </submittedName>
</protein>
<feature type="transmembrane region" description="Helical" evidence="1">
    <location>
        <begin position="46"/>
        <end position="63"/>
    </location>
</feature>
<keyword evidence="1" id="KW-1133">Transmembrane helix</keyword>
<feature type="transmembrane region" description="Helical" evidence="1">
    <location>
        <begin position="75"/>
        <end position="98"/>
    </location>
</feature>
<evidence type="ECO:0000313" key="3">
    <source>
        <dbReference type="Proteomes" id="UP000269265"/>
    </source>
</evidence>
<accession>A0A426VG43</accession>
<dbReference type="InterPro" id="IPR016768">
    <property type="entry name" value="UCP019883"/>
</dbReference>
<dbReference type="PIRSF" id="PIRSF019883">
    <property type="entry name" value="UCP019883"/>
    <property type="match status" value="1"/>
</dbReference>